<name>A0A921AY18_9BACT</name>
<sequence length="855" mass="95216">MTHRSLRFDPQDYQLLTMINRTVTKSRVERPSLMPQLSPSGILELAVPAEMRIASAVLRLLDTLSQGHANDRLEALAALRDEVLVMARTSLRINTGRVLVQLMKELVRSHGDFETQLRLAHDFRQAATGRHVVVRRLLHRYFMLEMPEDWNQAVFDNHVHDANTKGRKNATHLIMDAWLKGIRSLTVIYYNYVSPEAATELSRAASIMGITVRIGLLFHAPHRGRFVDLIWIPRGFANDNDFIAFLSSPAMSTLMNEGRAATRWLEKRILHLLDTWNKTERQRLAPMLHVVPEELDSHEFLLFVGHGQASLLHLAEFVHKKLFPLLRRRAEELSSLLATPETDEEARNAAAGELEELDKFTTETVLSRLNDPELFPETVLLQSACDSPDCPELLNQTPLHLLTRLCELKSGCRITLNLAGLSAEDVLNLLWDCQGRITHLELFNLKDWQNGDLGHLQKINELQRAINAGSVPLLKQIIIAMLKDAAPGSFSGLSEEDGFSTPRGSAALHPADMPKSPRIRKLRIILQNIPVLCGYYHDAKLRATMGTDSTSRPGHRYGMGLAYPETLPRRARRELDDPRRSAHLLLPLRTELLEQVTYSSDSPGEEPSRLTAFLRRIPGLRHLGQARHTEWTPVSENTLVCNNGDCSIATADVGSTQGNIITLGGTDANITNGFSPKKKQAEGILEWLRCLNTNLANALRMVVGFIPACLAFLCTQTGWLAWLGAPLWFLISGLRNILQAVLGSGGLHRSSVLHWKSYVSWSTVYDSLMYNGLSVVLLEPVLRCRVLEEGLGLNAANAPLATYAVLMTGCGLFKASTHILRGFSTKNILTGLICTFLSLPLALLLNAALGLALSL</sequence>
<dbReference type="AlphaFoldDB" id="A0A921AY18"/>
<keyword evidence="2" id="KW-0812">Transmembrane</keyword>
<evidence type="ECO:0000256" key="1">
    <source>
        <dbReference type="SAM" id="MobiDB-lite"/>
    </source>
</evidence>
<dbReference type="EMBL" id="DYZA01000202">
    <property type="protein sequence ID" value="HJD97964.1"/>
    <property type="molecule type" value="Genomic_DNA"/>
</dbReference>
<feature type="transmembrane region" description="Helical" evidence="2">
    <location>
        <begin position="719"/>
        <end position="738"/>
    </location>
</feature>
<reference evidence="3" key="1">
    <citation type="journal article" date="2021" name="PeerJ">
        <title>Extensive microbial diversity within the chicken gut microbiome revealed by metagenomics and culture.</title>
        <authorList>
            <person name="Gilroy R."/>
            <person name="Ravi A."/>
            <person name="Getino M."/>
            <person name="Pursley I."/>
            <person name="Horton D.L."/>
            <person name="Alikhan N.F."/>
            <person name="Baker D."/>
            <person name="Gharbi K."/>
            <person name="Hall N."/>
            <person name="Watson M."/>
            <person name="Adriaenssens E.M."/>
            <person name="Foster-Nyarko E."/>
            <person name="Jarju S."/>
            <person name="Secka A."/>
            <person name="Antonio M."/>
            <person name="Oren A."/>
            <person name="Chaudhuri R.R."/>
            <person name="La Ragione R."/>
            <person name="Hildebrand F."/>
            <person name="Pallen M.J."/>
        </authorList>
    </citation>
    <scope>NUCLEOTIDE SEQUENCE</scope>
    <source>
        <strain evidence="3">ChiGjej2B2-19336</strain>
    </source>
</reference>
<reference evidence="3" key="2">
    <citation type="submission" date="2021-09" db="EMBL/GenBank/DDBJ databases">
        <authorList>
            <person name="Gilroy R."/>
        </authorList>
    </citation>
    <scope>NUCLEOTIDE SEQUENCE</scope>
    <source>
        <strain evidence="3">ChiGjej2B2-19336</strain>
    </source>
</reference>
<proteinExistence type="predicted"/>
<dbReference type="Proteomes" id="UP000698963">
    <property type="component" value="Unassembled WGS sequence"/>
</dbReference>
<organism evidence="3 4">
    <name type="scientific">Mailhella massiliensis</name>
    <dbReference type="NCBI Taxonomy" id="1903261"/>
    <lineage>
        <taxon>Bacteria</taxon>
        <taxon>Pseudomonadati</taxon>
        <taxon>Thermodesulfobacteriota</taxon>
        <taxon>Desulfovibrionia</taxon>
        <taxon>Desulfovibrionales</taxon>
        <taxon>Desulfovibrionaceae</taxon>
        <taxon>Mailhella</taxon>
    </lineage>
</organism>
<feature type="region of interest" description="Disordered" evidence="1">
    <location>
        <begin position="493"/>
        <end position="513"/>
    </location>
</feature>
<protein>
    <submittedName>
        <fullName evidence="3">Uncharacterized protein</fullName>
    </submittedName>
</protein>
<evidence type="ECO:0000256" key="2">
    <source>
        <dbReference type="SAM" id="Phobius"/>
    </source>
</evidence>
<gene>
    <name evidence="3" type="ORF">K8W16_10010</name>
</gene>
<keyword evidence="2" id="KW-1133">Transmembrane helix</keyword>
<feature type="non-terminal residue" evidence="3">
    <location>
        <position position="855"/>
    </location>
</feature>
<keyword evidence="2" id="KW-0472">Membrane</keyword>
<dbReference type="RefSeq" id="WP_304123181.1">
    <property type="nucleotide sequence ID" value="NZ_DYZA01000202.1"/>
</dbReference>
<evidence type="ECO:0000313" key="4">
    <source>
        <dbReference type="Proteomes" id="UP000698963"/>
    </source>
</evidence>
<accession>A0A921AY18</accession>
<feature type="transmembrane region" description="Helical" evidence="2">
    <location>
        <begin position="798"/>
        <end position="816"/>
    </location>
</feature>
<evidence type="ECO:0000313" key="3">
    <source>
        <dbReference type="EMBL" id="HJD97964.1"/>
    </source>
</evidence>
<feature type="transmembrane region" description="Helical" evidence="2">
    <location>
        <begin position="828"/>
        <end position="853"/>
    </location>
</feature>
<comment type="caution">
    <text evidence="3">The sequence shown here is derived from an EMBL/GenBank/DDBJ whole genome shotgun (WGS) entry which is preliminary data.</text>
</comment>